<dbReference type="Pfam" id="PF13338">
    <property type="entry name" value="AbiEi_4"/>
    <property type="match status" value="1"/>
</dbReference>
<dbReference type="Proteomes" id="UP000007517">
    <property type="component" value="Chromosome"/>
</dbReference>
<reference evidence="2 3" key="1">
    <citation type="journal article" date="2012" name="J. Bacteriol.">
        <title>Genome Sequence of Blastococcus saxobsidens DD2, a Stone-Inhabiting Bacterium.</title>
        <authorList>
            <person name="Chouaia B."/>
            <person name="Crotti E."/>
            <person name="Brusetti L."/>
            <person name="Daffonchio D."/>
            <person name="Essoussi I."/>
            <person name="Nouioui I."/>
            <person name="Sbissi I."/>
            <person name="Ghodhbane-Gtari F."/>
            <person name="Gtari M."/>
            <person name="Vacherie B."/>
            <person name="Barbe V."/>
            <person name="Medigue C."/>
            <person name="Gury J."/>
            <person name="Pujic P."/>
            <person name="Normand P."/>
        </authorList>
    </citation>
    <scope>NUCLEOTIDE SEQUENCE [LARGE SCALE GENOMIC DNA]</scope>
    <source>
        <strain evidence="2 3">DD2</strain>
    </source>
</reference>
<gene>
    <name evidence="2" type="ordered locus">BLASA_2271</name>
</gene>
<name>H6RUL0_BLASD</name>
<accession>H6RUL0</accession>
<dbReference type="OrthoDB" id="5517693at2"/>
<dbReference type="eggNOG" id="COG5340">
    <property type="taxonomic scope" value="Bacteria"/>
</dbReference>
<reference evidence="3" key="2">
    <citation type="submission" date="2012-02" db="EMBL/GenBank/DDBJ databases">
        <title>Complete genome sequence of Blastococcus saxobsidens strain DD2.</title>
        <authorList>
            <person name="Genoscope."/>
        </authorList>
    </citation>
    <scope>NUCLEOTIDE SEQUENCE [LARGE SCALE GENOMIC DNA]</scope>
    <source>
        <strain evidence="3">DD2</strain>
    </source>
</reference>
<dbReference type="InterPro" id="IPR025159">
    <property type="entry name" value="AbiEi_N"/>
</dbReference>
<dbReference type="STRING" id="1146883.BLASA_2271"/>
<keyword evidence="3" id="KW-1185">Reference proteome</keyword>
<protein>
    <recommendedName>
        <fullName evidence="1">AbiEi antitoxin N-terminal domain-containing protein</fullName>
    </recommendedName>
</protein>
<dbReference type="KEGG" id="bsd:BLASA_2271"/>
<organism evidence="2 3">
    <name type="scientific">Blastococcus saxobsidens (strain DD2)</name>
    <dbReference type="NCBI Taxonomy" id="1146883"/>
    <lineage>
        <taxon>Bacteria</taxon>
        <taxon>Bacillati</taxon>
        <taxon>Actinomycetota</taxon>
        <taxon>Actinomycetes</taxon>
        <taxon>Geodermatophilales</taxon>
        <taxon>Geodermatophilaceae</taxon>
        <taxon>Blastococcus</taxon>
    </lineage>
</organism>
<dbReference type="HOGENOM" id="CLU_052626_4_0_11"/>
<dbReference type="RefSeq" id="WP_014376060.1">
    <property type="nucleotide sequence ID" value="NC_016943.1"/>
</dbReference>
<dbReference type="EMBL" id="FO117623">
    <property type="protein sequence ID" value="CCG03177.1"/>
    <property type="molecule type" value="Genomic_DNA"/>
</dbReference>
<dbReference type="AlphaFoldDB" id="H6RUL0"/>
<evidence type="ECO:0000313" key="2">
    <source>
        <dbReference type="EMBL" id="CCG03177.1"/>
    </source>
</evidence>
<proteinExistence type="predicted"/>
<sequence length="332" mass="36557">MHPALRAISERRLGIFTTADALGAGYGASEIRALCRSGSWVRLRRGVLIDVAALVAAEATGRRYDIDCLAVLLSLDRPSAVLSHASAARLWEFPTPRTIEPVFRLTDPVQWRRGRDYLVTCAPLSAGERWRTGPLPLTSAARTLVDCAREWPLEDAVVAMDAALLAERLTPDDLRRATAAVHHWRGAGRAARATAHADGRAESPLETRGRLRIVGAGFPAPELQVEVRTGGRLVGVVDAWFDEAAIAVEFDGQVKYADPWRGRAPERVLWEEKRREDELRALDIRVARLADADVGSGWPRVERRLRELLAVPGPAVRRFTATPRLAGVRRTG</sequence>
<evidence type="ECO:0000259" key="1">
    <source>
        <dbReference type="Pfam" id="PF13338"/>
    </source>
</evidence>
<evidence type="ECO:0000313" key="3">
    <source>
        <dbReference type="Proteomes" id="UP000007517"/>
    </source>
</evidence>
<feature type="domain" description="AbiEi antitoxin N-terminal" evidence="1">
    <location>
        <begin position="5"/>
        <end position="47"/>
    </location>
</feature>